<dbReference type="EMBL" id="JAJJMA010281279">
    <property type="protein sequence ID" value="MCL7046437.1"/>
    <property type="molecule type" value="Genomic_DNA"/>
</dbReference>
<organism evidence="3 4">
    <name type="scientific">Papaver nudicaule</name>
    <name type="common">Iceland poppy</name>
    <dbReference type="NCBI Taxonomy" id="74823"/>
    <lineage>
        <taxon>Eukaryota</taxon>
        <taxon>Viridiplantae</taxon>
        <taxon>Streptophyta</taxon>
        <taxon>Embryophyta</taxon>
        <taxon>Tracheophyta</taxon>
        <taxon>Spermatophyta</taxon>
        <taxon>Magnoliopsida</taxon>
        <taxon>Ranunculales</taxon>
        <taxon>Papaveraceae</taxon>
        <taxon>Papaveroideae</taxon>
        <taxon>Papaver</taxon>
    </lineage>
</organism>
<dbReference type="InterPro" id="IPR046960">
    <property type="entry name" value="PPR_At4g14850-like_plant"/>
</dbReference>
<dbReference type="Proteomes" id="UP001177140">
    <property type="component" value="Unassembled WGS sequence"/>
</dbReference>
<dbReference type="Gene3D" id="1.25.40.10">
    <property type="entry name" value="Tetratricopeptide repeat domain"/>
    <property type="match status" value="1"/>
</dbReference>
<dbReference type="Pfam" id="PF01535">
    <property type="entry name" value="PPR"/>
    <property type="match status" value="1"/>
</dbReference>
<evidence type="ECO:0000313" key="4">
    <source>
        <dbReference type="Proteomes" id="UP001177140"/>
    </source>
</evidence>
<feature type="repeat" description="PPR" evidence="2">
    <location>
        <begin position="72"/>
        <end position="106"/>
    </location>
</feature>
<dbReference type="InterPro" id="IPR002885">
    <property type="entry name" value="PPR_rpt"/>
</dbReference>
<dbReference type="GO" id="GO:0009451">
    <property type="term" value="P:RNA modification"/>
    <property type="evidence" value="ECO:0007669"/>
    <property type="project" value="InterPro"/>
</dbReference>
<dbReference type="PANTHER" id="PTHR47926">
    <property type="entry name" value="PENTATRICOPEPTIDE REPEAT-CONTAINING PROTEIN"/>
    <property type="match status" value="1"/>
</dbReference>
<evidence type="ECO:0000313" key="3">
    <source>
        <dbReference type="EMBL" id="MCL7046437.1"/>
    </source>
</evidence>
<reference evidence="3" key="1">
    <citation type="submission" date="2022-03" db="EMBL/GenBank/DDBJ databases">
        <title>A functionally conserved STORR gene fusion in Papaver species that diverged 16.8 million years ago.</title>
        <authorList>
            <person name="Catania T."/>
        </authorList>
    </citation>
    <scope>NUCLEOTIDE SEQUENCE</scope>
    <source>
        <strain evidence="3">S-191538</strain>
    </source>
</reference>
<evidence type="ECO:0000256" key="2">
    <source>
        <dbReference type="PROSITE-ProRule" id="PRU00708"/>
    </source>
</evidence>
<name>A0AA42AZZ3_PAPNU</name>
<dbReference type="NCBIfam" id="TIGR00756">
    <property type="entry name" value="PPR"/>
    <property type="match status" value="1"/>
</dbReference>
<evidence type="ECO:0000256" key="1">
    <source>
        <dbReference type="ARBA" id="ARBA00022737"/>
    </source>
</evidence>
<comment type="caution">
    <text evidence="3">The sequence shown here is derived from an EMBL/GenBank/DDBJ whole genome shotgun (WGS) entry which is preliminary data.</text>
</comment>
<dbReference type="PANTHER" id="PTHR47926:SF533">
    <property type="entry name" value="DYW DOMAIN-CONTAINING PROTEIN"/>
    <property type="match status" value="1"/>
</dbReference>
<keyword evidence="4" id="KW-1185">Reference proteome</keyword>
<accession>A0AA42AZZ3</accession>
<sequence>MLSEGIKPNRVAVLNVIPCVSSETDADEISRVIADCKLDLEQSIQNAALLMYSRCGRIDIARRVFGKIHDKDLIAWSSMIEAYAQADMPIEALDLLKQLKLQKIQLDYVTVLSVILACSSLASLRQARFIHGFITKGSFQNELVLETYVV</sequence>
<evidence type="ECO:0008006" key="5">
    <source>
        <dbReference type="Google" id="ProtNLM"/>
    </source>
</evidence>
<gene>
    <name evidence="3" type="ORF">MKW94_022590</name>
</gene>
<dbReference type="PROSITE" id="PS51375">
    <property type="entry name" value="PPR"/>
    <property type="match status" value="1"/>
</dbReference>
<dbReference type="InterPro" id="IPR011990">
    <property type="entry name" value="TPR-like_helical_dom_sf"/>
</dbReference>
<dbReference type="AlphaFoldDB" id="A0AA42AZZ3"/>
<dbReference type="GO" id="GO:0003723">
    <property type="term" value="F:RNA binding"/>
    <property type="evidence" value="ECO:0007669"/>
    <property type="project" value="InterPro"/>
</dbReference>
<proteinExistence type="predicted"/>
<protein>
    <recommendedName>
        <fullName evidence="5">Pentatricopeptide repeat-containing protein</fullName>
    </recommendedName>
</protein>
<keyword evidence="1" id="KW-0677">Repeat</keyword>